<keyword evidence="3" id="KW-1185">Reference proteome</keyword>
<dbReference type="Proteomes" id="UP000002875">
    <property type="component" value="Plasmid pEMTOL02"/>
</dbReference>
<dbReference type="EMBL" id="CP002963">
    <property type="protein sequence ID" value="AFK05664.1"/>
    <property type="molecule type" value="Genomic_DNA"/>
</dbReference>
<dbReference type="PANTHER" id="PTHR35889:SF3">
    <property type="entry name" value="F-BOX DOMAIN-CONTAINING PROTEIN"/>
    <property type="match status" value="1"/>
</dbReference>
<name>A0ABM5N884_EMTOG</name>
<evidence type="ECO:0000313" key="3">
    <source>
        <dbReference type="Proteomes" id="UP000002875"/>
    </source>
</evidence>
<geneLocation type="plasmid" evidence="2 3">
    <name>pEMTOL02</name>
</geneLocation>
<organism evidence="2 3">
    <name type="scientific">Emticicia oligotrophica (strain DSM 17448 / CIP 109782 / MTCC 6937 / GPTSA100-15)</name>
    <dbReference type="NCBI Taxonomy" id="929562"/>
    <lineage>
        <taxon>Bacteria</taxon>
        <taxon>Pseudomonadati</taxon>
        <taxon>Bacteroidota</taxon>
        <taxon>Cytophagia</taxon>
        <taxon>Cytophagales</taxon>
        <taxon>Leadbetterellaceae</taxon>
        <taxon>Emticicia</taxon>
    </lineage>
</organism>
<dbReference type="InterPro" id="IPR011429">
    <property type="entry name" value="Cyt_c_Planctomycete-type"/>
</dbReference>
<gene>
    <name evidence="2" type="ORF">Emtol_0149</name>
</gene>
<proteinExistence type="predicted"/>
<accession>A0ABM5N884</accession>
<evidence type="ECO:0000259" key="1">
    <source>
        <dbReference type="Pfam" id="PF07635"/>
    </source>
</evidence>
<keyword evidence="2" id="KW-0614">Plasmid</keyword>
<dbReference type="Pfam" id="PF07635">
    <property type="entry name" value="PSCyt1"/>
    <property type="match status" value="1"/>
</dbReference>
<dbReference type="PANTHER" id="PTHR35889">
    <property type="entry name" value="CYCLOINULO-OLIGOSACCHARIDE FRUCTANOTRANSFERASE-RELATED"/>
    <property type="match status" value="1"/>
</dbReference>
<feature type="domain" description="Cytochrome C Planctomycete-type" evidence="1">
    <location>
        <begin position="74"/>
        <end position="123"/>
    </location>
</feature>
<evidence type="ECO:0000313" key="2">
    <source>
        <dbReference type="EMBL" id="AFK05664.1"/>
    </source>
</evidence>
<sequence length="240" mass="26109">MLRVIILLAVGLLNFGCYYKKNASPNPASNTGPSGEVIQLNCVNTSSSSNTNSETVCFDSQVLPFFQTNCAMSGCHDSKTREEGYDLSSYSTIIKRGINTSKPTNSELYKVIVDTGRDRMPPPPRQAISKQQSDMILKWIQQGAKETACGVSVDATNPTFAKVIKPIIDVNCLGCHQSGSASGNIVLDSYNTIKQQVDNGRLWGSIAQLQGFSPMPQGRKLSDCELTAFKNWIDKGAKND</sequence>
<dbReference type="RefSeq" id="WP_015031189.1">
    <property type="nucleotide sequence ID" value="NC_018749.1"/>
</dbReference>
<protein>
    <recommendedName>
        <fullName evidence="1">Cytochrome C Planctomycete-type domain-containing protein</fullName>
    </recommendedName>
</protein>
<reference evidence="2 3" key="1">
    <citation type="submission" date="2011-07" db="EMBL/GenBank/DDBJ databases">
        <title>The complete genome of plasmid 2 of Emticicia oligotrophica DSM 17448.</title>
        <authorList>
            <consortium name="US DOE Joint Genome Institute (JGI-PGF)"/>
            <person name="Lucas S."/>
            <person name="Han J."/>
            <person name="Lapidus A."/>
            <person name="Bruce D."/>
            <person name="Goodwin L."/>
            <person name="Pitluck S."/>
            <person name="Peters L."/>
            <person name="Kyrpides N."/>
            <person name="Mavromatis K."/>
            <person name="Ivanova N."/>
            <person name="Ovchinnikova G."/>
            <person name="Teshima H."/>
            <person name="Detter J.C."/>
            <person name="Tapia R."/>
            <person name="Han C."/>
            <person name="Land M."/>
            <person name="Hauser L."/>
            <person name="Markowitz V."/>
            <person name="Cheng J.-F."/>
            <person name="Hugenholtz P."/>
            <person name="Woyke T."/>
            <person name="Wu D."/>
            <person name="Tindall B."/>
            <person name="Pomrenke H."/>
            <person name="Brambilla E."/>
            <person name="Klenk H.-P."/>
            <person name="Eisen J.A."/>
        </authorList>
    </citation>
    <scope>NUCLEOTIDE SEQUENCE [LARGE SCALE GENOMIC DNA]</scope>
    <source>
        <strain evidence="3">DSM 17448 / GPTSA100-15</strain>
        <plasmid evidence="2 3">pEMTOL02</plasmid>
    </source>
</reference>